<evidence type="ECO:0000256" key="9">
    <source>
        <dbReference type="PROSITE-ProRule" id="PRU10141"/>
    </source>
</evidence>
<protein>
    <recommendedName>
        <fullName evidence="1">non-specific serine/threonine protein kinase</fullName>
        <ecNumber evidence="1">2.7.11.1</ecNumber>
    </recommendedName>
</protein>
<evidence type="ECO:0000259" key="10">
    <source>
        <dbReference type="PROSITE" id="PS50011"/>
    </source>
</evidence>
<feature type="domain" description="Protein kinase" evidence="10">
    <location>
        <begin position="50"/>
        <end position="305"/>
    </location>
</feature>
<dbReference type="PANTHER" id="PTHR24363">
    <property type="entry name" value="SERINE/THREONINE PROTEIN KINASE"/>
    <property type="match status" value="1"/>
</dbReference>
<keyword evidence="5 11" id="KW-0418">Kinase</keyword>
<feature type="binding site" evidence="9">
    <location>
        <position position="79"/>
    </location>
    <ligand>
        <name>ATP</name>
        <dbReference type="ChEBI" id="CHEBI:30616"/>
    </ligand>
</feature>
<comment type="catalytic activity">
    <reaction evidence="8">
        <text>L-seryl-[protein] + ATP = O-phospho-L-seryl-[protein] + ADP + H(+)</text>
        <dbReference type="Rhea" id="RHEA:17989"/>
        <dbReference type="Rhea" id="RHEA-COMP:9863"/>
        <dbReference type="Rhea" id="RHEA-COMP:11604"/>
        <dbReference type="ChEBI" id="CHEBI:15378"/>
        <dbReference type="ChEBI" id="CHEBI:29999"/>
        <dbReference type="ChEBI" id="CHEBI:30616"/>
        <dbReference type="ChEBI" id="CHEBI:83421"/>
        <dbReference type="ChEBI" id="CHEBI:456216"/>
        <dbReference type="EC" id="2.7.11.1"/>
    </reaction>
</comment>
<dbReference type="PANTHER" id="PTHR24363:SF0">
    <property type="entry name" value="SERINE_THREONINE KINASE LIKE DOMAIN CONTAINING 1"/>
    <property type="match status" value="1"/>
</dbReference>
<proteinExistence type="predicted"/>
<dbReference type="Gene3D" id="1.10.510.10">
    <property type="entry name" value="Transferase(Phosphotransferase) domain 1"/>
    <property type="match status" value="1"/>
</dbReference>
<comment type="catalytic activity">
    <reaction evidence="7">
        <text>L-threonyl-[protein] + ATP = O-phospho-L-threonyl-[protein] + ADP + H(+)</text>
        <dbReference type="Rhea" id="RHEA:46608"/>
        <dbReference type="Rhea" id="RHEA-COMP:11060"/>
        <dbReference type="Rhea" id="RHEA-COMP:11605"/>
        <dbReference type="ChEBI" id="CHEBI:15378"/>
        <dbReference type="ChEBI" id="CHEBI:30013"/>
        <dbReference type="ChEBI" id="CHEBI:30616"/>
        <dbReference type="ChEBI" id="CHEBI:61977"/>
        <dbReference type="ChEBI" id="CHEBI:456216"/>
        <dbReference type="EC" id="2.7.11.1"/>
    </reaction>
</comment>
<reference evidence="11" key="1">
    <citation type="submission" date="2018-06" db="EMBL/GenBank/DDBJ databases">
        <title>Paenibacillus xerothermodurans sp. nov. an extremely dry heat resistant spore forming bacterium isolated from the soil of Cape Canaveral, Florida.</title>
        <authorList>
            <person name="Seuylemezian A."/>
            <person name="Kaur N."/>
            <person name="Patil P."/>
            <person name="Patil P."/>
            <person name="Mayilraj S."/>
            <person name="Vaishampayan P."/>
        </authorList>
    </citation>
    <scope>NUCLEOTIDE SEQUENCE [LARGE SCALE GENOMIC DNA]</scope>
    <source>
        <strain evidence="11">ATCC 27380</strain>
    </source>
</reference>
<dbReference type="GO" id="GO:0005524">
    <property type="term" value="F:ATP binding"/>
    <property type="evidence" value="ECO:0007669"/>
    <property type="project" value="UniProtKB-UniRule"/>
</dbReference>
<dbReference type="OrthoDB" id="9788659at2"/>
<evidence type="ECO:0000313" key="12">
    <source>
        <dbReference type="Proteomes" id="UP000214746"/>
    </source>
</evidence>
<dbReference type="Pfam" id="PF00069">
    <property type="entry name" value="Pkinase"/>
    <property type="match status" value="1"/>
</dbReference>
<name>A0A2W1N6W0_PAEXE</name>
<dbReference type="CDD" id="cd00180">
    <property type="entry name" value="PKc"/>
    <property type="match status" value="1"/>
</dbReference>
<keyword evidence="4 9" id="KW-0547">Nucleotide-binding</keyword>
<evidence type="ECO:0000256" key="4">
    <source>
        <dbReference type="ARBA" id="ARBA00022741"/>
    </source>
</evidence>
<evidence type="ECO:0000256" key="6">
    <source>
        <dbReference type="ARBA" id="ARBA00022840"/>
    </source>
</evidence>
<keyword evidence="3" id="KW-0808">Transferase</keyword>
<keyword evidence="12" id="KW-1185">Reference proteome</keyword>
<gene>
    <name evidence="11" type="ORF">CBW46_014860</name>
</gene>
<organism evidence="11 12">
    <name type="scientific">Paenibacillus xerothermodurans</name>
    <dbReference type="NCBI Taxonomy" id="1977292"/>
    <lineage>
        <taxon>Bacteria</taxon>
        <taxon>Bacillati</taxon>
        <taxon>Bacillota</taxon>
        <taxon>Bacilli</taxon>
        <taxon>Bacillales</taxon>
        <taxon>Paenibacillaceae</taxon>
        <taxon>Paenibacillus</taxon>
    </lineage>
</organism>
<keyword evidence="2" id="KW-0723">Serine/threonine-protein kinase</keyword>
<comment type="caution">
    <text evidence="11">The sequence shown here is derived from an EMBL/GenBank/DDBJ whole genome shotgun (WGS) entry which is preliminary data.</text>
</comment>
<dbReference type="PROSITE" id="PS50011">
    <property type="entry name" value="PROTEIN_KINASE_DOM"/>
    <property type="match status" value="1"/>
</dbReference>
<evidence type="ECO:0000256" key="3">
    <source>
        <dbReference type="ARBA" id="ARBA00022679"/>
    </source>
</evidence>
<dbReference type="SUPFAM" id="SSF56112">
    <property type="entry name" value="Protein kinase-like (PK-like)"/>
    <property type="match status" value="1"/>
</dbReference>
<dbReference type="GO" id="GO:0004674">
    <property type="term" value="F:protein serine/threonine kinase activity"/>
    <property type="evidence" value="ECO:0007669"/>
    <property type="project" value="UniProtKB-KW"/>
</dbReference>
<sequence>MPEVDQGVDNMAFGSWIQQIVRSANKRLHLALRGWHDLRFREGSLIHGRYLVRRKLGEGSYGVTYVCTDTVADRACVLKRVTPVRGGRTRAELIYAREVSILQRLQHPAIPTLYETFRYRNHLCFTMELMPGASLDCLLFQQHVRFSEYQSLRVLRELLPIVSYLHAIGILHRDISIANVLLDGEFAALIDLGLARELVPAGTGHQDPLEIEPGDPSEKVLRRQIDVTSDFYALGHLLLFLLYSTYTAREHNAAADDIGWERELDLHPGTKKLLRRLLLAEQPFGQACEIIHEVDQLLKALHASN</sequence>
<dbReference type="AlphaFoldDB" id="A0A2W1N6W0"/>
<dbReference type="InterPro" id="IPR008266">
    <property type="entry name" value="Tyr_kinase_AS"/>
</dbReference>
<dbReference type="PROSITE" id="PS00109">
    <property type="entry name" value="PROTEIN_KINASE_TYR"/>
    <property type="match status" value="1"/>
</dbReference>
<evidence type="ECO:0000256" key="7">
    <source>
        <dbReference type="ARBA" id="ARBA00047899"/>
    </source>
</evidence>
<dbReference type="SMART" id="SM00220">
    <property type="entry name" value="S_TKc"/>
    <property type="match status" value="1"/>
</dbReference>
<dbReference type="InterPro" id="IPR017441">
    <property type="entry name" value="Protein_kinase_ATP_BS"/>
</dbReference>
<dbReference type="InterPro" id="IPR000719">
    <property type="entry name" value="Prot_kinase_dom"/>
</dbReference>
<dbReference type="Proteomes" id="UP000214746">
    <property type="component" value="Unassembled WGS sequence"/>
</dbReference>
<dbReference type="EMBL" id="NHRJ02000009">
    <property type="protein sequence ID" value="PZE20167.1"/>
    <property type="molecule type" value="Genomic_DNA"/>
</dbReference>
<evidence type="ECO:0000256" key="5">
    <source>
        <dbReference type="ARBA" id="ARBA00022777"/>
    </source>
</evidence>
<dbReference type="EC" id="2.7.11.1" evidence="1"/>
<dbReference type="InterPro" id="IPR011009">
    <property type="entry name" value="Kinase-like_dom_sf"/>
</dbReference>
<dbReference type="PROSITE" id="PS00107">
    <property type="entry name" value="PROTEIN_KINASE_ATP"/>
    <property type="match status" value="1"/>
</dbReference>
<evidence type="ECO:0000256" key="8">
    <source>
        <dbReference type="ARBA" id="ARBA00048679"/>
    </source>
</evidence>
<evidence type="ECO:0000256" key="1">
    <source>
        <dbReference type="ARBA" id="ARBA00012513"/>
    </source>
</evidence>
<accession>A0A2W1N6W0</accession>
<evidence type="ECO:0000313" key="11">
    <source>
        <dbReference type="EMBL" id="PZE20167.1"/>
    </source>
</evidence>
<keyword evidence="6 9" id="KW-0067">ATP-binding</keyword>
<evidence type="ECO:0000256" key="2">
    <source>
        <dbReference type="ARBA" id="ARBA00022527"/>
    </source>
</evidence>